<feature type="transmembrane region" description="Helical" evidence="6">
    <location>
        <begin position="272"/>
        <end position="295"/>
    </location>
</feature>
<evidence type="ECO:0000256" key="6">
    <source>
        <dbReference type="SAM" id="Phobius"/>
    </source>
</evidence>
<feature type="transmembrane region" description="Helical" evidence="6">
    <location>
        <begin position="145"/>
        <end position="164"/>
    </location>
</feature>
<proteinExistence type="predicted"/>
<dbReference type="Proteomes" id="UP000650485">
    <property type="component" value="Unassembled WGS sequence"/>
</dbReference>
<evidence type="ECO:0000256" key="3">
    <source>
        <dbReference type="ARBA" id="ARBA00022692"/>
    </source>
</evidence>
<feature type="transmembrane region" description="Helical" evidence="6">
    <location>
        <begin position="378"/>
        <end position="399"/>
    </location>
</feature>
<feature type="transmembrane region" description="Helical" evidence="6">
    <location>
        <begin position="87"/>
        <end position="112"/>
    </location>
</feature>
<evidence type="ECO:0000313" key="7">
    <source>
        <dbReference type="EMBL" id="MBC6499194.1"/>
    </source>
</evidence>
<evidence type="ECO:0000256" key="4">
    <source>
        <dbReference type="ARBA" id="ARBA00022989"/>
    </source>
</evidence>
<comment type="caution">
    <text evidence="7">The sequence shown here is derived from an EMBL/GenBank/DDBJ whole genome shotgun (WGS) entry which is preliminary data.</text>
</comment>
<evidence type="ECO:0000256" key="2">
    <source>
        <dbReference type="ARBA" id="ARBA00022448"/>
    </source>
</evidence>
<dbReference type="RefSeq" id="WP_118704563.1">
    <property type="nucleotide sequence ID" value="NZ_CABJBN010000012.1"/>
</dbReference>
<feature type="transmembrane region" description="Helical" evidence="6">
    <location>
        <begin position="118"/>
        <end position="138"/>
    </location>
</feature>
<comment type="subcellular location">
    <subcellularLocation>
        <location evidence="1">Membrane</location>
        <topology evidence="1">Multi-pass membrane protein</topology>
    </subcellularLocation>
</comment>
<sequence length="400" mass="44741">MFDKRFFQRFLSYAGASSLVAIGYMDPGNWLTAIVGGNLFHWWILPVMTLAIVFAIVLQLVSARLGIVTGKNLAELVAPALSKPVRIGFWAFNELAMIATDLTAVVGTAIALHLLFGWSLQVTTLLTVFDIIIFLWLFKFGVRRIELLAVAVMIVVTIGFIFVLQPHRLAETQPVHEPLRSFGWLSVSLVGAIIMPHNLYLHSELAKARPYNRENDAEVSDMLRMAKWDTTIHLLGSWVVNVLLVLMGWFVFTEIGHSNVMFSALYDTLKPTVMAPIFAIALLLTGLIASIASTLAGQIVMTGLLKWRLPMVWRRIITRAFTLVPVIIIVFLYHGQEQALSELIIVAQYSLAVMLPANLAVMWWAMRRLPTRWQFPPMVQKIVVGVALVVGVFSLLGLFM</sequence>
<keyword evidence="5 6" id="KW-0472">Membrane</keyword>
<feature type="transmembrane region" description="Helical" evidence="6">
    <location>
        <begin position="346"/>
        <end position="366"/>
    </location>
</feature>
<dbReference type="NCBIfam" id="NF037982">
    <property type="entry name" value="Nramp_1"/>
    <property type="match status" value="1"/>
</dbReference>
<accession>A0A413FMS8</accession>
<evidence type="ECO:0000313" key="8">
    <source>
        <dbReference type="Proteomes" id="UP000650485"/>
    </source>
</evidence>
<dbReference type="PRINTS" id="PR00447">
    <property type="entry name" value="NATRESASSCMP"/>
</dbReference>
<gene>
    <name evidence="7" type="ORF">H7R52_11030</name>
</gene>
<name>A0A413FMS8_WEICO</name>
<keyword evidence="2" id="KW-0813">Transport</keyword>
<dbReference type="GO" id="GO:0005886">
    <property type="term" value="C:plasma membrane"/>
    <property type="evidence" value="ECO:0007669"/>
    <property type="project" value="TreeGrafter"/>
</dbReference>
<dbReference type="GO" id="GO:0034755">
    <property type="term" value="P:iron ion transmembrane transport"/>
    <property type="evidence" value="ECO:0007669"/>
    <property type="project" value="TreeGrafter"/>
</dbReference>
<dbReference type="PANTHER" id="PTHR11706">
    <property type="entry name" value="SOLUTE CARRIER PROTEIN FAMILY 11 MEMBER"/>
    <property type="match status" value="1"/>
</dbReference>
<dbReference type="GO" id="GO:0005384">
    <property type="term" value="F:manganese ion transmembrane transporter activity"/>
    <property type="evidence" value="ECO:0007669"/>
    <property type="project" value="TreeGrafter"/>
</dbReference>
<feature type="transmembrane region" description="Helical" evidence="6">
    <location>
        <begin position="40"/>
        <end position="67"/>
    </location>
</feature>
<feature type="transmembrane region" description="Helical" evidence="6">
    <location>
        <begin position="184"/>
        <end position="201"/>
    </location>
</feature>
<dbReference type="GO" id="GO:0015086">
    <property type="term" value="F:cadmium ion transmembrane transporter activity"/>
    <property type="evidence" value="ECO:0007669"/>
    <property type="project" value="TreeGrafter"/>
</dbReference>
<keyword evidence="3 6" id="KW-0812">Transmembrane</keyword>
<reference evidence="7" key="1">
    <citation type="submission" date="2020-08" db="EMBL/GenBank/DDBJ databases">
        <title>Complete genome sequence of Weissella confusa strain FS54 provides insights into metabolic potential.</title>
        <authorList>
            <person name="Fhoula I."/>
            <person name="Najjari A."/>
            <person name="Lekired A."/>
            <person name="Bessrour-Aouam N."/>
            <person name="Jaballah S."/>
            <person name="Klibi N."/>
            <person name="Ouzari H.-I."/>
        </authorList>
    </citation>
    <scope>NUCLEOTIDE SEQUENCE</scope>
    <source>
        <strain evidence="7">FS54</strain>
    </source>
</reference>
<dbReference type="InterPro" id="IPR001046">
    <property type="entry name" value="NRAMP_fam"/>
</dbReference>
<evidence type="ECO:0000256" key="5">
    <source>
        <dbReference type="ARBA" id="ARBA00023136"/>
    </source>
</evidence>
<dbReference type="EMBL" id="JACSZT010000008">
    <property type="protein sequence ID" value="MBC6499194.1"/>
    <property type="molecule type" value="Genomic_DNA"/>
</dbReference>
<feature type="transmembrane region" description="Helical" evidence="6">
    <location>
        <begin position="316"/>
        <end position="334"/>
    </location>
</feature>
<keyword evidence="4 6" id="KW-1133">Transmembrane helix</keyword>
<protein>
    <submittedName>
        <fullName evidence="7">Nramp family divalent metal transporter</fullName>
    </submittedName>
</protein>
<dbReference type="PANTHER" id="PTHR11706:SF33">
    <property type="entry name" value="NATURAL RESISTANCE-ASSOCIATED MACROPHAGE PROTEIN 2"/>
    <property type="match status" value="1"/>
</dbReference>
<dbReference type="Pfam" id="PF01566">
    <property type="entry name" value="Nramp"/>
    <property type="match status" value="1"/>
</dbReference>
<feature type="transmembrane region" description="Helical" evidence="6">
    <location>
        <begin position="7"/>
        <end position="25"/>
    </location>
</feature>
<feature type="transmembrane region" description="Helical" evidence="6">
    <location>
        <begin position="232"/>
        <end position="252"/>
    </location>
</feature>
<evidence type="ECO:0000256" key="1">
    <source>
        <dbReference type="ARBA" id="ARBA00004141"/>
    </source>
</evidence>
<organism evidence="7 8">
    <name type="scientific">Weissella confusa</name>
    <name type="common">Lactobacillus confusus</name>
    <dbReference type="NCBI Taxonomy" id="1583"/>
    <lineage>
        <taxon>Bacteria</taxon>
        <taxon>Bacillati</taxon>
        <taxon>Bacillota</taxon>
        <taxon>Bacilli</taxon>
        <taxon>Lactobacillales</taxon>
        <taxon>Lactobacillaceae</taxon>
        <taxon>Weissella</taxon>
    </lineage>
</organism>
<dbReference type="AlphaFoldDB" id="A0A413FMS8"/>